<evidence type="ECO:0000256" key="5">
    <source>
        <dbReference type="ARBA" id="ARBA00023242"/>
    </source>
</evidence>
<dbReference type="Gene3D" id="4.10.280.10">
    <property type="entry name" value="Helix-loop-helix DNA-binding domain"/>
    <property type="match status" value="1"/>
</dbReference>
<feature type="region of interest" description="Disordered" evidence="7">
    <location>
        <begin position="128"/>
        <end position="162"/>
    </location>
</feature>
<dbReference type="GO" id="GO:0000981">
    <property type="term" value="F:DNA-binding transcription factor activity, RNA polymerase II-specific"/>
    <property type="evidence" value="ECO:0007669"/>
    <property type="project" value="TreeGrafter"/>
</dbReference>
<dbReference type="EMBL" id="JAEPRD010000006">
    <property type="protein sequence ID" value="KAG2212285.1"/>
    <property type="molecule type" value="Genomic_DNA"/>
</dbReference>
<dbReference type="Proteomes" id="UP000603453">
    <property type="component" value="Unassembled WGS sequence"/>
</dbReference>
<evidence type="ECO:0000259" key="8">
    <source>
        <dbReference type="PROSITE" id="PS50888"/>
    </source>
</evidence>
<feature type="compositionally biased region" description="Basic and acidic residues" evidence="7">
    <location>
        <begin position="128"/>
        <end position="149"/>
    </location>
</feature>
<evidence type="ECO:0000256" key="1">
    <source>
        <dbReference type="ARBA" id="ARBA00004123"/>
    </source>
</evidence>
<dbReference type="GO" id="GO:0046983">
    <property type="term" value="F:protein dimerization activity"/>
    <property type="evidence" value="ECO:0007669"/>
    <property type="project" value="InterPro"/>
</dbReference>
<protein>
    <recommendedName>
        <fullName evidence="8">BHLH domain-containing protein</fullName>
    </recommendedName>
</protein>
<dbReference type="PANTHER" id="PTHR15741">
    <property type="entry name" value="BASIC HELIX-LOOP-HELIX ZIP TRANSCRIPTION FACTOR"/>
    <property type="match status" value="1"/>
</dbReference>
<evidence type="ECO:0000256" key="6">
    <source>
        <dbReference type="SAM" id="Coils"/>
    </source>
</evidence>
<gene>
    <name evidence="9" type="ORF">INT47_001644</name>
</gene>
<keyword evidence="3" id="KW-0238">DNA-binding</keyword>
<evidence type="ECO:0000256" key="7">
    <source>
        <dbReference type="SAM" id="MobiDB-lite"/>
    </source>
</evidence>
<evidence type="ECO:0000313" key="9">
    <source>
        <dbReference type="EMBL" id="KAG2212285.1"/>
    </source>
</evidence>
<accession>A0A8H7V9K6</accession>
<dbReference type="PROSITE" id="PS50888">
    <property type="entry name" value="BHLH"/>
    <property type="match status" value="1"/>
</dbReference>
<dbReference type="SUPFAM" id="SSF47459">
    <property type="entry name" value="HLH, helix-loop-helix DNA-binding domain"/>
    <property type="match status" value="1"/>
</dbReference>
<keyword evidence="6" id="KW-0175">Coiled coil</keyword>
<dbReference type="PANTHER" id="PTHR15741:SF27">
    <property type="entry name" value="TRANSCRIPTION FACTOR AP-4"/>
    <property type="match status" value="1"/>
</dbReference>
<dbReference type="InterPro" id="IPR052207">
    <property type="entry name" value="Max-like/E-box_TFs"/>
</dbReference>
<dbReference type="AlphaFoldDB" id="A0A8H7V9K6"/>
<evidence type="ECO:0000256" key="3">
    <source>
        <dbReference type="ARBA" id="ARBA00023125"/>
    </source>
</evidence>
<keyword evidence="4" id="KW-0804">Transcription</keyword>
<dbReference type="GO" id="GO:0005634">
    <property type="term" value="C:nucleus"/>
    <property type="evidence" value="ECO:0007669"/>
    <property type="project" value="UniProtKB-SubCell"/>
</dbReference>
<proteinExistence type="predicted"/>
<sequence length="242" mass="27809">QQNTYVQPLLHEPPVVYGNLPQYYQQQQQQHIMQYPPHNVVYGPPPTQIYYNQNEMMVKSSSSSISSSNNSPRTPPPRLHSSSPPRLVTPLTPPPSTEDRVKETIARANAIPAEFYQTEFLEYSKKSYDGRKRKRTDSNNDEPCKKLNQGEDAGDPEEILSTNEMRRQIHIQSEQKRRAQIKDGFDILKSHLPGCSNKKLSKAALLTRTVQQLEHMKKMQAELLAEVERLAEENTSLKMMQH</sequence>
<keyword evidence="5" id="KW-0539">Nucleus</keyword>
<dbReference type="GO" id="GO:0000978">
    <property type="term" value="F:RNA polymerase II cis-regulatory region sequence-specific DNA binding"/>
    <property type="evidence" value="ECO:0007669"/>
    <property type="project" value="TreeGrafter"/>
</dbReference>
<keyword evidence="10" id="KW-1185">Reference proteome</keyword>
<evidence type="ECO:0000256" key="4">
    <source>
        <dbReference type="ARBA" id="ARBA00023163"/>
    </source>
</evidence>
<reference evidence="9" key="1">
    <citation type="submission" date="2020-12" db="EMBL/GenBank/DDBJ databases">
        <title>Metabolic potential, ecology and presence of endohyphal bacteria is reflected in genomic diversity of Mucoromycotina.</title>
        <authorList>
            <person name="Muszewska A."/>
            <person name="Okrasinska A."/>
            <person name="Steczkiewicz K."/>
            <person name="Drgas O."/>
            <person name="Orlowska M."/>
            <person name="Perlinska-Lenart U."/>
            <person name="Aleksandrzak-Piekarczyk T."/>
            <person name="Szatraj K."/>
            <person name="Zielenkiewicz U."/>
            <person name="Pilsyk S."/>
            <person name="Malc E."/>
            <person name="Mieczkowski P."/>
            <person name="Kruszewska J.S."/>
            <person name="Biernat P."/>
            <person name="Pawlowska J."/>
        </authorList>
    </citation>
    <scope>NUCLEOTIDE SEQUENCE</scope>
    <source>
        <strain evidence="9">WA0000017839</strain>
    </source>
</reference>
<evidence type="ECO:0000256" key="2">
    <source>
        <dbReference type="ARBA" id="ARBA00023015"/>
    </source>
</evidence>
<dbReference type="SMART" id="SM00353">
    <property type="entry name" value="HLH"/>
    <property type="match status" value="1"/>
</dbReference>
<dbReference type="CDD" id="cd11405">
    <property type="entry name" value="bHLHzip_MLXIP_like"/>
    <property type="match status" value="1"/>
</dbReference>
<keyword evidence="2" id="KW-0805">Transcription regulation</keyword>
<organism evidence="9 10">
    <name type="scientific">Mucor saturninus</name>
    <dbReference type="NCBI Taxonomy" id="64648"/>
    <lineage>
        <taxon>Eukaryota</taxon>
        <taxon>Fungi</taxon>
        <taxon>Fungi incertae sedis</taxon>
        <taxon>Mucoromycota</taxon>
        <taxon>Mucoromycotina</taxon>
        <taxon>Mucoromycetes</taxon>
        <taxon>Mucorales</taxon>
        <taxon>Mucorineae</taxon>
        <taxon>Mucoraceae</taxon>
        <taxon>Mucor</taxon>
    </lineage>
</organism>
<feature type="region of interest" description="Disordered" evidence="7">
    <location>
        <begin position="60"/>
        <end position="100"/>
    </location>
</feature>
<dbReference type="OrthoDB" id="5778525at2759"/>
<comment type="caution">
    <text evidence="9">The sequence shown here is derived from an EMBL/GenBank/DDBJ whole genome shotgun (WGS) entry which is preliminary data.</text>
</comment>
<dbReference type="InterPro" id="IPR036638">
    <property type="entry name" value="HLH_DNA-bd_sf"/>
</dbReference>
<feature type="compositionally biased region" description="Low complexity" evidence="7">
    <location>
        <begin position="79"/>
        <end position="90"/>
    </location>
</feature>
<evidence type="ECO:0000313" key="10">
    <source>
        <dbReference type="Proteomes" id="UP000603453"/>
    </source>
</evidence>
<name>A0A8H7V9K6_9FUNG</name>
<feature type="compositionally biased region" description="Low complexity" evidence="7">
    <location>
        <begin position="60"/>
        <end position="72"/>
    </location>
</feature>
<feature type="domain" description="BHLH" evidence="8">
    <location>
        <begin position="165"/>
        <end position="216"/>
    </location>
</feature>
<comment type="subcellular location">
    <subcellularLocation>
        <location evidence="1">Nucleus</location>
    </subcellularLocation>
</comment>
<dbReference type="InterPro" id="IPR011598">
    <property type="entry name" value="bHLH_dom"/>
</dbReference>
<feature type="non-terminal residue" evidence="9">
    <location>
        <position position="1"/>
    </location>
</feature>
<dbReference type="Pfam" id="PF00010">
    <property type="entry name" value="HLH"/>
    <property type="match status" value="1"/>
</dbReference>
<feature type="coiled-coil region" evidence="6">
    <location>
        <begin position="213"/>
        <end position="240"/>
    </location>
</feature>